<name>A0ABR4KVI8_9EURO</name>
<feature type="compositionally biased region" description="Low complexity" evidence="1">
    <location>
        <begin position="300"/>
        <end position="314"/>
    </location>
</feature>
<feature type="transmembrane region" description="Helical" evidence="2">
    <location>
        <begin position="108"/>
        <end position="128"/>
    </location>
</feature>
<keyword evidence="2" id="KW-0472">Membrane</keyword>
<dbReference type="Proteomes" id="UP001610446">
    <property type="component" value="Unassembled WGS sequence"/>
</dbReference>
<feature type="region of interest" description="Disordered" evidence="1">
    <location>
        <begin position="294"/>
        <end position="321"/>
    </location>
</feature>
<feature type="transmembrane region" description="Helical" evidence="2">
    <location>
        <begin position="24"/>
        <end position="47"/>
    </location>
</feature>
<accession>A0ABR4KVI8</accession>
<feature type="transmembrane region" description="Helical" evidence="2">
    <location>
        <begin position="140"/>
        <end position="162"/>
    </location>
</feature>
<dbReference type="PANTHER" id="PTHR39614">
    <property type="entry name" value="INTEGRAL MEMBRANE PROTEIN"/>
    <property type="match status" value="1"/>
</dbReference>
<gene>
    <name evidence="4" type="ORF">BJY01DRAFT_188361</name>
</gene>
<feature type="transmembrane region" description="Helical" evidence="2">
    <location>
        <begin position="253"/>
        <end position="272"/>
    </location>
</feature>
<feature type="transmembrane region" description="Helical" evidence="2">
    <location>
        <begin position="182"/>
        <end position="203"/>
    </location>
</feature>
<protein>
    <recommendedName>
        <fullName evidence="3">Rhodopsin domain-containing protein</fullName>
    </recommendedName>
</protein>
<evidence type="ECO:0000313" key="4">
    <source>
        <dbReference type="EMBL" id="KAL2856067.1"/>
    </source>
</evidence>
<keyword evidence="2" id="KW-0812">Transmembrane</keyword>
<evidence type="ECO:0000256" key="1">
    <source>
        <dbReference type="SAM" id="MobiDB-lite"/>
    </source>
</evidence>
<feature type="compositionally biased region" description="Basic and acidic residues" evidence="1">
    <location>
        <begin position="397"/>
        <end position="414"/>
    </location>
</feature>
<feature type="region of interest" description="Disordered" evidence="1">
    <location>
        <begin position="387"/>
        <end position="414"/>
    </location>
</feature>
<keyword evidence="2" id="KW-1133">Transmembrane helix</keyword>
<dbReference type="PANTHER" id="PTHR39614:SF3">
    <property type="entry name" value="INTEGRAL MEMBRANE PROTEIN"/>
    <property type="match status" value="1"/>
</dbReference>
<organism evidence="4 5">
    <name type="scientific">Aspergillus pseudoustus</name>
    <dbReference type="NCBI Taxonomy" id="1810923"/>
    <lineage>
        <taxon>Eukaryota</taxon>
        <taxon>Fungi</taxon>
        <taxon>Dikarya</taxon>
        <taxon>Ascomycota</taxon>
        <taxon>Pezizomycotina</taxon>
        <taxon>Eurotiomycetes</taxon>
        <taxon>Eurotiomycetidae</taxon>
        <taxon>Eurotiales</taxon>
        <taxon>Aspergillaceae</taxon>
        <taxon>Aspergillus</taxon>
        <taxon>Aspergillus subgen. Nidulantes</taxon>
    </lineage>
</organism>
<dbReference type="EMBL" id="JBFXLU010000008">
    <property type="protein sequence ID" value="KAL2856067.1"/>
    <property type="molecule type" value="Genomic_DNA"/>
</dbReference>
<dbReference type="Pfam" id="PF20684">
    <property type="entry name" value="Fung_rhodopsin"/>
    <property type="match status" value="1"/>
</dbReference>
<comment type="caution">
    <text evidence="4">The sequence shown here is derived from an EMBL/GenBank/DDBJ whole genome shotgun (WGS) entry which is preliminary data.</text>
</comment>
<feature type="transmembrane region" description="Helical" evidence="2">
    <location>
        <begin position="59"/>
        <end position="88"/>
    </location>
</feature>
<reference evidence="4 5" key="1">
    <citation type="submission" date="2024-07" db="EMBL/GenBank/DDBJ databases">
        <title>Section-level genome sequencing and comparative genomics of Aspergillus sections Usti and Cavernicolus.</title>
        <authorList>
            <consortium name="Lawrence Berkeley National Laboratory"/>
            <person name="Nybo J.L."/>
            <person name="Vesth T.C."/>
            <person name="Theobald S."/>
            <person name="Frisvad J.C."/>
            <person name="Larsen T.O."/>
            <person name="Kjaerboelling I."/>
            <person name="Rothschild-Mancinelli K."/>
            <person name="Lyhne E.K."/>
            <person name="Kogle M.E."/>
            <person name="Barry K."/>
            <person name="Clum A."/>
            <person name="Na H."/>
            <person name="Ledsgaard L."/>
            <person name="Lin J."/>
            <person name="Lipzen A."/>
            <person name="Kuo A."/>
            <person name="Riley R."/>
            <person name="Mondo S."/>
            <person name="Labutti K."/>
            <person name="Haridas S."/>
            <person name="Pangalinan J."/>
            <person name="Salamov A.A."/>
            <person name="Simmons B.A."/>
            <person name="Magnuson J.K."/>
            <person name="Chen J."/>
            <person name="Drula E."/>
            <person name="Henrissat B."/>
            <person name="Wiebenga A."/>
            <person name="Lubbers R.J."/>
            <person name="Gomes A.C."/>
            <person name="Makela M.R."/>
            <person name="Stajich J."/>
            <person name="Grigoriev I.V."/>
            <person name="Mortensen U.H."/>
            <person name="De Vries R.P."/>
            <person name="Baker S.E."/>
            <person name="Andersen M.R."/>
        </authorList>
    </citation>
    <scope>NUCLEOTIDE SEQUENCE [LARGE SCALE GENOMIC DNA]</scope>
    <source>
        <strain evidence="4 5">CBS 123904</strain>
    </source>
</reference>
<proteinExistence type="predicted"/>
<evidence type="ECO:0000259" key="3">
    <source>
        <dbReference type="Pfam" id="PF20684"/>
    </source>
</evidence>
<sequence>MTGPYVPPGQSPPFQVVDDQHHGAWIIITVALCLVLSIVSFLIRLYVRLALNPPFGSDDWVFLGATVIAIIQASLVFGACSEGLGTAITLLADDQVDKIQRLLGVSDILYLITLYTTKCCVVGIYLRLTPQKLHNLLSWGTLALCTLWVIPAILILSINCGFNRPWKGPGGRCADQVPRWQFIVALDIATEVILCGLSLLLLAGLQMPLKRKITIASAFFFRLPMVIFAVLHIHYLQRDIHSDDPTLDSVDAIIWAQVELHFSLIACSVFCLRPFMAAVSTNYGTAGDSTLGSSLDASKQKSGNSKYNNSNSASGTRGTGSRTVAYGVMEEDFGPMKRPRGQDTKLVADDEIELVEQRSGASVGTMGSDESAKMIIRKDVQYTVEYDGADPNGEGLRQGDESKYWNRYTETQRP</sequence>
<dbReference type="InterPro" id="IPR049326">
    <property type="entry name" value="Rhodopsin_dom_fungi"/>
</dbReference>
<evidence type="ECO:0000313" key="5">
    <source>
        <dbReference type="Proteomes" id="UP001610446"/>
    </source>
</evidence>
<evidence type="ECO:0000256" key="2">
    <source>
        <dbReference type="SAM" id="Phobius"/>
    </source>
</evidence>
<feature type="transmembrane region" description="Helical" evidence="2">
    <location>
        <begin position="215"/>
        <end position="233"/>
    </location>
</feature>
<keyword evidence="5" id="KW-1185">Reference proteome</keyword>
<feature type="domain" description="Rhodopsin" evidence="3">
    <location>
        <begin position="43"/>
        <end position="276"/>
    </location>
</feature>